<reference evidence="2" key="1">
    <citation type="journal article" date="2012" name="MBio">
        <title>Comparative genome analysis of Trichophyton rubrum and related dermatophytes reveals candidate genes involved in infection.</title>
        <authorList>
            <person name="Martinez D.A."/>
            <person name="Oliver B.G."/>
            <person name="Graeser Y."/>
            <person name="Goldberg J.M."/>
            <person name="Li W."/>
            <person name="Martinez-Rossi N.M."/>
            <person name="Monod M."/>
            <person name="Shelest E."/>
            <person name="Barton R.C."/>
            <person name="Birch E."/>
            <person name="Brakhage A.A."/>
            <person name="Chen Z."/>
            <person name="Gurr S.J."/>
            <person name="Heiman D."/>
            <person name="Heitman J."/>
            <person name="Kosti I."/>
            <person name="Rossi A."/>
            <person name="Saif S."/>
            <person name="Samalova M."/>
            <person name="Saunders C.W."/>
            <person name="Shea T."/>
            <person name="Summerbell R.C."/>
            <person name="Xu J."/>
            <person name="Young S."/>
            <person name="Zeng Q."/>
            <person name="Birren B.W."/>
            <person name="Cuomo C.A."/>
            <person name="White T.C."/>
        </authorList>
    </citation>
    <scope>NUCLEOTIDE SEQUENCE [LARGE SCALE GENOMIC DNA]</scope>
    <source>
        <strain evidence="2">CBS 112818</strain>
    </source>
</reference>
<protein>
    <submittedName>
        <fullName evidence="1">Uncharacterized protein</fullName>
    </submittedName>
</protein>
<proteinExistence type="predicted"/>
<evidence type="ECO:0000313" key="1">
    <source>
        <dbReference type="EMBL" id="EGD97951.1"/>
    </source>
</evidence>
<dbReference type="AlphaFoldDB" id="F2S311"/>
<dbReference type="HOGENOM" id="CLU_1994233_0_0_1"/>
<name>F2S311_TRIT1</name>
<organism evidence="1 2">
    <name type="scientific">Trichophyton tonsurans (strain CBS 112818)</name>
    <name type="common">Scalp ringworm fungus</name>
    <dbReference type="NCBI Taxonomy" id="647933"/>
    <lineage>
        <taxon>Eukaryota</taxon>
        <taxon>Fungi</taxon>
        <taxon>Dikarya</taxon>
        <taxon>Ascomycota</taxon>
        <taxon>Pezizomycotina</taxon>
        <taxon>Eurotiomycetes</taxon>
        <taxon>Eurotiomycetidae</taxon>
        <taxon>Onygenales</taxon>
        <taxon>Arthrodermataceae</taxon>
        <taxon>Trichophyton</taxon>
    </lineage>
</organism>
<gene>
    <name evidence="1" type="ORF">TESG_08512</name>
</gene>
<sequence>MQDGHPCSQAGSGLVCEEVVVYGPGVVGKQGACLSFYLLGREHKYKGLVSMDVRKEDSNEASITMHSVQTITPAAQQDSLSSRASKHASQEYHRLWSWYPEYLIGNETAAGQSVTFVLIENDQRL</sequence>
<keyword evidence="2" id="KW-1185">Reference proteome</keyword>
<dbReference type="EMBL" id="GG698506">
    <property type="protein sequence ID" value="EGD97951.1"/>
    <property type="molecule type" value="Genomic_DNA"/>
</dbReference>
<accession>F2S311</accession>
<dbReference type="Proteomes" id="UP000009172">
    <property type="component" value="Unassembled WGS sequence"/>
</dbReference>
<evidence type="ECO:0000313" key="2">
    <source>
        <dbReference type="Proteomes" id="UP000009172"/>
    </source>
</evidence>